<evidence type="ECO:0000256" key="3">
    <source>
        <dbReference type="ARBA" id="ARBA00022448"/>
    </source>
</evidence>
<feature type="region of interest" description="Disordered" evidence="6">
    <location>
        <begin position="52"/>
        <end position="88"/>
    </location>
</feature>
<evidence type="ECO:0000256" key="5">
    <source>
        <dbReference type="ARBA" id="ARBA00023136"/>
    </source>
</evidence>
<dbReference type="Gene3D" id="3.30.450.60">
    <property type="match status" value="1"/>
</dbReference>
<proteinExistence type="inferred from homology"/>
<protein>
    <submittedName>
        <fullName evidence="8">Clathrin-associated protein</fullName>
    </submittedName>
</protein>
<evidence type="ECO:0000259" key="7">
    <source>
        <dbReference type="Pfam" id="PF01217"/>
    </source>
</evidence>
<evidence type="ECO:0000313" key="9">
    <source>
        <dbReference type="Proteomes" id="UP001363151"/>
    </source>
</evidence>
<keyword evidence="9" id="KW-1185">Reference proteome</keyword>
<dbReference type="EMBL" id="JBBJCI010000035">
    <property type="protein sequence ID" value="KAK7253548.1"/>
    <property type="molecule type" value="Genomic_DNA"/>
</dbReference>
<dbReference type="InterPro" id="IPR016635">
    <property type="entry name" value="AP_complex_ssu"/>
</dbReference>
<evidence type="ECO:0000256" key="4">
    <source>
        <dbReference type="ARBA" id="ARBA00022927"/>
    </source>
</evidence>
<feature type="compositionally biased region" description="Pro residues" evidence="6">
    <location>
        <begin position="136"/>
        <end position="145"/>
    </location>
</feature>
<evidence type="ECO:0000256" key="6">
    <source>
        <dbReference type="SAM" id="MobiDB-lite"/>
    </source>
</evidence>
<keyword evidence="5" id="KW-0472">Membrane</keyword>
<dbReference type="Pfam" id="PF01217">
    <property type="entry name" value="Clat_adaptor_s"/>
    <property type="match status" value="2"/>
</dbReference>
<organism evidence="8 9">
    <name type="scientific">Aureococcus anophagefferens</name>
    <name type="common">Harmful bloom alga</name>
    <dbReference type="NCBI Taxonomy" id="44056"/>
    <lineage>
        <taxon>Eukaryota</taxon>
        <taxon>Sar</taxon>
        <taxon>Stramenopiles</taxon>
        <taxon>Ochrophyta</taxon>
        <taxon>Pelagophyceae</taxon>
        <taxon>Pelagomonadales</taxon>
        <taxon>Pelagomonadaceae</taxon>
        <taxon>Aureococcus</taxon>
    </lineage>
</organism>
<feature type="domain" description="AP complex mu/sigma subunit" evidence="7">
    <location>
        <begin position="1"/>
        <end position="42"/>
    </location>
</feature>
<evidence type="ECO:0000313" key="8">
    <source>
        <dbReference type="EMBL" id="KAK7253548.1"/>
    </source>
</evidence>
<feature type="region of interest" description="Disordered" evidence="6">
    <location>
        <begin position="135"/>
        <end position="162"/>
    </location>
</feature>
<dbReference type="SUPFAM" id="SSF64356">
    <property type="entry name" value="SNARE-like"/>
    <property type="match status" value="2"/>
</dbReference>
<reference evidence="8 9" key="1">
    <citation type="submission" date="2024-03" db="EMBL/GenBank/DDBJ databases">
        <title>Aureococcus anophagefferens CCMP1851 and Kratosvirus quantuckense: Draft genome of a second virus-susceptible host strain in the model system.</title>
        <authorList>
            <person name="Chase E."/>
            <person name="Truchon A.R."/>
            <person name="Schepens W."/>
            <person name="Wilhelm S.W."/>
        </authorList>
    </citation>
    <scope>NUCLEOTIDE SEQUENCE [LARGE SCALE GENOMIC DNA]</scope>
    <source>
        <strain evidence="8 9">CCMP1851</strain>
    </source>
</reference>
<comment type="subcellular location">
    <subcellularLocation>
        <location evidence="1">Endomembrane system</location>
    </subcellularLocation>
</comment>
<evidence type="ECO:0000256" key="1">
    <source>
        <dbReference type="ARBA" id="ARBA00004308"/>
    </source>
</evidence>
<evidence type="ECO:0000256" key="2">
    <source>
        <dbReference type="ARBA" id="ARBA00006972"/>
    </source>
</evidence>
<comment type="caution">
    <text evidence="8">The sequence shown here is derived from an EMBL/GenBank/DDBJ whole genome shotgun (WGS) entry which is preliminary data.</text>
</comment>
<dbReference type="Proteomes" id="UP001363151">
    <property type="component" value="Unassembled WGS sequence"/>
</dbReference>
<dbReference type="InterPro" id="IPR022775">
    <property type="entry name" value="AP_mu_sigma_su"/>
</dbReference>
<keyword evidence="4" id="KW-0653">Protein transport</keyword>
<name>A0ABR1GCB5_AURAN</name>
<feature type="compositionally biased region" description="Basic residues" evidence="6">
    <location>
        <begin position="67"/>
        <end position="78"/>
    </location>
</feature>
<sequence length="234" mass="25674">MINFVLMMNKQGKIRLSKFYVAMSQADQTRALASTRNEKFANFCQLWGTKNDDGGGRAELSTTTAPRARRRRRARARARAPAAAAATTAAQKVATNAESRAAALKHAYDEARAAVASHVARHGPDPLVDFLLAGVPSPPPPPPGDPFAAADPFAPPPPPPSQKRETVLVYKRYVGLYVIMGVDRGDNEHLAAAAIHFFVELLDKYFGTVRELDLIYEFESCYRILDEFIFAGEV</sequence>
<keyword evidence="3" id="KW-0813">Transport</keyword>
<feature type="domain" description="AP complex mu/sigma subunit" evidence="7">
    <location>
        <begin position="164"/>
        <end position="234"/>
    </location>
</feature>
<feature type="compositionally biased region" description="Low complexity" evidence="6">
    <location>
        <begin position="79"/>
        <end position="88"/>
    </location>
</feature>
<comment type="similarity">
    <text evidence="2">Belongs to the adaptor complexes small subunit family.</text>
</comment>
<gene>
    <name evidence="8" type="ORF">SO694_000011154</name>
</gene>
<dbReference type="InterPro" id="IPR011012">
    <property type="entry name" value="Longin-like_dom_sf"/>
</dbReference>
<dbReference type="PANTHER" id="PTHR11753">
    <property type="entry name" value="ADAPTOR COMPLEXES SMALL SUBUNIT FAMILY"/>
    <property type="match status" value="1"/>
</dbReference>
<accession>A0ABR1GCB5</accession>